<keyword evidence="3" id="KW-1185">Reference proteome</keyword>
<accession>A0A0S4LLK5</accession>
<dbReference type="OrthoDB" id="9775513at2"/>
<organism evidence="2 3">
    <name type="scientific">Candidatus Nitrospira nitrosa</name>
    <dbReference type="NCBI Taxonomy" id="1742972"/>
    <lineage>
        <taxon>Bacteria</taxon>
        <taxon>Pseudomonadati</taxon>
        <taxon>Nitrospirota</taxon>
        <taxon>Nitrospiria</taxon>
        <taxon>Nitrospirales</taxon>
        <taxon>Nitrospiraceae</taxon>
        <taxon>Nitrospira</taxon>
    </lineage>
</organism>
<protein>
    <submittedName>
        <fullName evidence="2">Uncharacterized protein</fullName>
    </submittedName>
</protein>
<dbReference type="Proteomes" id="UP000199032">
    <property type="component" value="Unassembled WGS sequence"/>
</dbReference>
<sequence length="209" mass="23208">MAFGGLSRHWTVWKAAWQAESRQPSGTVAPRGRASEFLPALLEIQQAPPSPIGRALIWTIVAAFTASLLWASFGWIDIVATAQGKIIPSGYSKVIQPYETGVIAAIHVQDGQAVQQGDVLIELDATLNRADRDRVANEQRKLMRLGYGPSSRARLPLMLPPMPIRHTSGYNNSCCVINSLSIRPRWPRRSILWINAKRRSNKPTRTFSV</sequence>
<dbReference type="InterPro" id="IPR050739">
    <property type="entry name" value="MFP"/>
</dbReference>
<dbReference type="PRINTS" id="PR01490">
    <property type="entry name" value="RTXTOXIND"/>
</dbReference>
<dbReference type="EMBL" id="CZQA01000011">
    <property type="protein sequence ID" value="CUS38412.1"/>
    <property type="molecule type" value="Genomic_DNA"/>
</dbReference>
<gene>
    <name evidence="2" type="ORF">COMA1_50088</name>
</gene>
<name>A0A0S4LLK5_9BACT</name>
<feature type="transmembrane region" description="Helical" evidence="1">
    <location>
        <begin position="55"/>
        <end position="76"/>
    </location>
</feature>
<keyword evidence="1" id="KW-0812">Transmembrane</keyword>
<evidence type="ECO:0000256" key="1">
    <source>
        <dbReference type="SAM" id="Phobius"/>
    </source>
</evidence>
<dbReference type="STRING" id="1742972.COMA1_50088"/>
<keyword evidence="1" id="KW-1133">Transmembrane helix</keyword>
<dbReference type="Gene3D" id="2.40.50.100">
    <property type="match status" value="1"/>
</dbReference>
<reference evidence="2 3" key="1">
    <citation type="submission" date="2015-10" db="EMBL/GenBank/DDBJ databases">
        <authorList>
            <person name="Gilbert D.G."/>
        </authorList>
    </citation>
    <scope>NUCLEOTIDE SEQUENCE [LARGE SCALE GENOMIC DNA]</scope>
    <source>
        <strain evidence="2">COMA1</strain>
    </source>
</reference>
<keyword evidence="1" id="KW-0472">Membrane</keyword>
<evidence type="ECO:0000313" key="2">
    <source>
        <dbReference type="EMBL" id="CUS38412.1"/>
    </source>
</evidence>
<proteinExistence type="predicted"/>
<dbReference type="AlphaFoldDB" id="A0A0S4LLK5"/>
<dbReference type="PANTHER" id="PTHR30386:SF27">
    <property type="entry name" value="MEMBRANE FUSION PROTEIN (MFP) FAMILY PROTEIN"/>
    <property type="match status" value="1"/>
</dbReference>
<dbReference type="PANTHER" id="PTHR30386">
    <property type="entry name" value="MEMBRANE FUSION SUBUNIT OF EMRAB-TOLC MULTIDRUG EFFLUX PUMP"/>
    <property type="match status" value="1"/>
</dbReference>
<evidence type="ECO:0000313" key="3">
    <source>
        <dbReference type="Proteomes" id="UP000199032"/>
    </source>
</evidence>